<keyword evidence="3" id="KW-1185">Reference proteome</keyword>
<evidence type="ECO:0000313" key="3">
    <source>
        <dbReference type="Proteomes" id="UP000218181"/>
    </source>
</evidence>
<dbReference type="STRING" id="1291764.GCA_001311235_02055"/>
<dbReference type="Gene3D" id="3.90.550.10">
    <property type="entry name" value="Spore Coat Polysaccharide Biosynthesis Protein SpsA, Chain A"/>
    <property type="match status" value="1"/>
</dbReference>
<name>A0A2A5RMB7_9LACT</name>
<dbReference type="CDD" id="cd00761">
    <property type="entry name" value="Glyco_tranf_GTA_type"/>
    <property type="match status" value="1"/>
</dbReference>
<protein>
    <submittedName>
        <fullName evidence="2">Glycosyl transferase family 2</fullName>
    </submittedName>
</protein>
<comment type="caution">
    <text evidence="2">The sequence shown here is derived from an EMBL/GenBank/DDBJ whole genome shotgun (WGS) entry which is preliminary data.</text>
</comment>
<dbReference type="OrthoDB" id="8773442at2"/>
<accession>A0A2A5RMB7</accession>
<dbReference type="SUPFAM" id="SSF53448">
    <property type="entry name" value="Nucleotide-diphospho-sugar transferases"/>
    <property type="match status" value="1"/>
</dbReference>
<dbReference type="InterPro" id="IPR029044">
    <property type="entry name" value="Nucleotide-diphossugar_trans"/>
</dbReference>
<keyword evidence="2" id="KW-0808">Transferase</keyword>
<dbReference type="Pfam" id="PF00535">
    <property type="entry name" value="Glycos_transf_2"/>
    <property type="match status" value="1"/>
</dbReference>
<dbReference type="EMBL" id="JXJU01000004">
    <property type="protein sequence ID" value="PCS00438.1"/>
    <property type="molecule type" value="Genomic_DNA"/>
</dbReference>
<dbReference type="GO" id="GO:0016758">
    <property type="term" value="F:hexosyltransferase activity"/>
    <property type="evidence" value="ECO:0007669"/>
    <property type="project" value="UniProtKB-ARBA"/>
</dbReference>
<dbReference type="RefSeq" id="WP_096817755.1">
    <property type="nucleotide sequence ID" value="NZ_JXJU01000004.1"/>
</dbReference>
<dbReference type="PANTHER" id="PTHR22916:SF3">
    <property type="entry name" value="UDP-GLCNAC:BETAGAL BETA-1,3-N-ACETYLGLUCOSAMINYLTRANSFERASE-LIKE PROTEIN 1"/>
    <property type="match status" value="1"/>
</dbReference>
<reference evidence="2 3" key="1">
    <citation type="submission" date="2014-12" db="EMBL/GenBank/DDBJ databases">
        <title>Draft genome sequences of 10 type strains of Lactococcus.</title>
        <authorList>
            <person name="Sun Z."/>
            <person name="Zhong Z."/>
            <person name="Liu W."/>
            <person name="Zhang W."/>
            <person name="Zhang H."/>
        </authorList>
    </citation>
    <scope>NUCLEOTIDE SEQUENCE [LARGE SCALE GENOMIC DNA]</scope>
    <source>
        <strain evidence="2 3">JCM 16395</strain>
    </source>
</reference>
<gene>
    <name evidence="2" type="ORF">RT41_GL001325</name>
</gene>
<organism evidence="2 3">
    <name type="scientific">Lactococcus fujiensis JCM 16395</name>
    <dbReference type="NCBI Taxonomy" id="1291764"/>
    <lineage>
        <taxon>Bacteria</taxon>
        <taxon>Bacillati</taxon>
        <taxon>Bacillota</taxon>
        <taxon>Bacilli</taxon>
        <taxon>Lactobacillales</taxon>
        <taxon>Streptococcaceae</taxon>
        <taxon>Lactococcus</taxon>
    </lineage>
</organism>
<dbReference type="Proteomes" id="UP000218181">
    <property type="component" value="Unassembled WGS sequence"/>
</dbReference>
<sequence>MISVIIPMYNREDTILRAINSVLSQKDNVGHAIDLELIVVDDGSTDGSVQQVQRIADERLILIQLNQNQGANKARNCGAAYAKGEYIAFQDSDDEWLPNKLAKQLSFLQTTNCDMVATGLSWRGPLEHYELKHQEGMVTSSELLKGNFLSTQTLFIKKSCFEQIKFDAVLPRLQDWDFVFRFSLRFQIAFLNQVLVYQYPTLNSISQDSQAKEEAVELVLKKFPRIFIMSKKDEANFYYHLGSLLDRHHARGLYLKSLVKQPQIKTIHAYLLSFF</sequence>
<evidence type="ECO:0000259" key="1">
    <source>
        <dbReference type="Pfam" id="PF00535"/>
    </source>
</evidence>
<dbReference type="AlphaFoldDB" id="A0A2A5RMB7"/>
<feature type="domain" description="Glycosyltransferase 2-like" evidence="1">
    <location>
        <begin position="3"/>
        <end position="127"/>
    </location>
</feature>
<proteinExistence type="predicted"/>
<evidence type="ECO:0000313" key="2">
    <source>
        <dbReference type="EMBL" id="PCS00438.1"/>
    </source>
</evidence>
<dbReference type="InterPro" id="IPR001173">
    <property type="entry name" value="Glyco_trans_2-like"/>
</dbReference>
<dbReference type="PANTHER" id="PTHR22916">
    <property type="entry name" value="GLYCOSYLTRANSFERASE"/>
    <property type="match status" value="1"/>
</dbReference>